<gene>
    <name evidence="6" type="ORF">D9611_011322</name>
</gene>
<evidence type="ECO:0000313" key="6">
    <source>
        <dbReference type="EMBL" id="KAF5320333.1"/>
    </source>
</evidence>
<accession>A0A8H5BD74</accession>
<feature type="compositionally biased region" description="Acidic residues" evidence="2">
    <location>
        <begin position="866"/>
        <end position="881"/>
    </location>
</feature>
<comment type="cofactor">
    <cofactor evidence="1">
        <name>Mg(2+)</name>
        <dbReference type="ChEBI" id="CHEBI:18420"/>
    </cofactor>
</comment>
<dbReference type="CDD" id="cd18809">
    <property type="entry name" value="SF1_C_RecD"/>
    <property type="match status" value="1"/>
</dbReference>
<evidence type="ECO:0000256" key="1">
    <source>
        <dbReference type="RuleBase" id="RU363044"/>
    </source>
</evidence>
<evidence type="ECO:0000256" key="2">
    <source>
        <dbReference type="SAM" id="MobiDB-lite"/>
    </source>
</evidence>
<evidence type="ECO:0000259" key="3">
    <source>
        <dbReference type="Pfam" id="PF05970"/>
    </source>
</evidence>
<feature type="region of interest" description="Disordered" evidence="2">
    <location>
        <begin position="942"/>
        <end position="961"/>
    </location>
</feature>
<dbReference type="InterPro" id="IPR046700">
    <property type="entry name" value="DUF6570"/>
</dbReference>
<evidence type="ECO:0000259" key="4">
    <source>
        <dbReference type="Pfam" id="PF14214"/>
    </source>
</evidence>
<comment type="caution">
    <text evidence="6">The sequence shown here is derived from an EMBL/GenBank/DDBJ whole genome shotgun (WGS) entry which is preliminary data.</text>
</comment>
<dbReference type="Pfam" id="PF05970">
    <property type="entry name" value="PIF1"/>
    <property type="match status" value="1"/>
</dbReference>
<dbReference type="EC" id="5.6.2.3" evidence="1"/>
<dbReference type="GO" id="GO:0016787">
    <property type="term" value="F:hydrolase activity"/>
    <property type="evidence" value="ECO:0007669"/>
    <property type="project" value="UniProtKB-KW"/>
</dbReference>
<feature type="compositionally biased region" description="Acidic residues" evidence="2">
    <location>
        <begin position="848"/>
        <end position="858"/>
    </location>
</feature>
<sequence length="1790" mass="200130">MDFFRELTLAPGDPVFTKVLQYPGFVPHGSMFPHPLPEPLACTVSHAFLHSSGIRIDGTNVILSLCAECANYLKRKKLPPLALANHNYLGDVPDELKDLTVVEEAMISRSRAKCWIIQLKESNQDLAIPNTQRGMKGHVIVFPQHPSKIARVLPPSIDDIITPICVIFVGSKPPSREWLRTKAKPLVVRKEKVHNALLWLKKHNPLYANIEINYHLLGQLDAVHLLPFDIQHVLPSAEADGLTSRYDAPEAALPQDSASGDIPFQNVVVTDVDAHAPINELRAAAVRHFKRRGGGYVQLSHDAEPVNEFFNPDLLPMIYPTLFPYGIGGLENRMRKGALSFARHVKHLFTLHDRRFQKHYSFPFVTFNIKQRRAILLHTSLKVKRASFGRIAASFASVSPDVLQAVAKKVGDGNFSFDNPEERKALNLMSEVKLITSNVPASSSSKIVMRNEIKALIIEKGLPSFYLTINPADVYDPLVRLLAGAEIDVDNLLPEDMSTYWDQSVLVAQNPAVAAKFFNTVIKAFISTILGYDPDGKDLNGGILGVVSAYYGCVEAQGRGTLHCHMLVWLSGALNPDEIKRRVFQMGDDAFRERLLNFLDDTISTNIPDNPPVCPIAVPSALYHPCSVRGPNLEGIPENIAYLAKQKDIHHLATQCQHHTHNATCYKYWKGPPHPKECRFDLDESNTQPVSDFDKETEELKLRRLDGLVNNYNNTIIRAVRCNMDIKFVGSGNTAKAVCYYITDYITKSQLKTHVAFAALEHAAQKLGEYDPDEDDLKTRGKRLLQRCAYDMVSHQELSAQQVVSYLMDLEDHFTSHRFRNLYWPSFEKYVDSKDPLKSSNGKADLSVEQECEGEGYDDMPSLDQGDCEEREAGSDDEESQFGECTTSDSLEEDVGVRVDEITGTLVLRSDQVADYLLRGDRLEVLSLWDFVAQVDKILASSSDVDNNGNGSGGEDEMDWSYSDPSITSTKEELLFDTHRFRPRAQFKETHLEFQTHCLRVRLPMKRYIPVPIGPAIPRRDTTNPEENERYSRLMLILFKPWRDASDLRKQGQSWVEAFDEFAHTCDLFSKSRMDNMQVLHECKDSRDDHFARRSKEKWCRGFAKDTGRQTTRDDFFGETDELSAILDHLEDIDRGADSRLQRTRANAEDCIAQAEQGGMFSGQSSSSNSLGTAMLDHSAHLIDESHPDGLEDMWKSAYDDRRAGRKQLQTARNSASEVREEAPALVSVVAAGPGFQSDASSFRSDLSVPLIAQDLAPSHQESTSIENIVQQFTLNSEQARAFQIIANHALVRRPDHPLRMFLGGAGGTGKSRVIDALKEFFIQRGERERLRLASFTGVAARNISGSTLHSALNLVQRKSKAGSDKSKRDLIALWEGVDFLFVDEVSMIGCRLLLEISNALVDAKGNTAPFGGLNIIFAGDFAQLPPVGQRRLSCTMNKASGLKSQDDLGGQLLWRSVETVVILTESMRQSGIGNQGFVALLGRLREGRCTDDDYEVLMSRTIQNVSPDWSQWQDAPIIVSDNAAKDALNVRAAVAFAERTSQELHWYYAEDTRRGQPISDINLRKHLHSLDSGRTNYRLGKVPLVIGMPIMITQNYDVEGGIVNGTTGVLKSLRYRVDEDGLRHAVSCVVESPSITASPLPGLEELCAAVLEDSVELRFVNPYSGKRCSIRRTQLPITPGFAMTAHKAQGKTFERAIVDLNCCIGTEAPYVMVSRVKSLSGLMVLREFAKQKISCRRSQETRSELERLEVLRLKTLLEHGSEEEAREARAMLTLLSKKPRSAMKNGQSR</sequence>
<dbReference type="GO" id="GO:0043139">
    <property type="term" value="F:5'-3' DNA helicase activity"/>
    <property type="evidence" value="ECO:0007669"/>
    <property type="project" value="UniProtKB-EC"/>
</dbReference>
<dbReference type="GO" id="GO:0000723">
    <property type="term" value="P:telomere maintenance"/>
    <property type="evidence" value="ECO:0007669"/>
    <property type="project" value="InterPro"/>
</dbReference>
<keyword evidence="7" id="KW-1185">Reference proteome</keyword>
<feature type="region of interest" description="Disordered" evidence="2">
    <location>
        <begin position="836"/>
        <end position="889"/>
    </location>
</feature>
<keyword evidence="1" id="KW-0347">Helicase</keyword>
<dbReference type="Gene3D" id="3.40.50.300">
    <property type="entry name" value="P-loop containing nucleotide triphosphate hydrolases"/>
    <property type="match status" value="1"/>
</dbReference>
<protein>
    <recommendedName>
        <fullName evidence="1">ATP-dependent DNA helicase</fullName>
        <ecNumber evidence="1">5.6.2.3</ecNumber>
    </recommendedName>
</protein>
<keyword evidence="1" id="KW-0547">Nucleotide-binding</keyword>
<organism evidence="6 7">
    <name type="scientific">Ephemerocybe angulata</name>
    <dbReference type="NCBI Taxonomy" id="980116"/>
    <lineage>
        <taxon>Eukaryota</taxon>
        <taxon>Fungi</taxon>
        <taxon>Dikarya</taxon>
        <taxon>Basidiomycota</taxon>
        <taxon>Agaricomycotina</taxon>
        <taxon>Agaricomycetes</taxon>
        <taxon>Agaricomycetidae</taxon>
        <taxon>Agaricales</taxon>
        <taxon>Agaricineae</taxon>
        <taxon>Psathyrellaceae</taxon>
        <taxon>Ephemerocybe</taxon>
    </lineage>
</organism>
<dbReference type="Pfam" id="PF14214">
    <property type="entry name" value="Helitron_like_N"/>
    <property type="match status" value="1"/>
</dbReference>
<keyword evidence="1" id="KW-0378">Hydrolase</keyword>
<dbReference type="PANTHER" id="PTHR47642">
    <property type="entry name" value="ATP-DEPENDENT DNA HELICASE"/>
    <property type="match status" value="1"/>
</dbReference>
<dbReference type="OrthoDB" id="10007484at2759"/>
<reference evidence="6 7" key="1">
    <citation type="journal article" date="2020" name="ISME J.">
        <title>Uncovering the hidden diversity of litter-decomposition mechanisms in mushroom-forming fungi.</title>
        <authorList>
            <person name="Floudas D."/>
            <person name="Bentzer J."/>
            <person name="Ahren D."/>
            <person name="Johansson T."/>
            <person name="Persson P."/>
            <person name="Tunlid A."/>
        </authorList>
    </citation>
    <scope>NUCLEOTIDE SEQUENCE [LARGE SCALE GENOMIC DNA]</scope>
    <source>
        <strain evidence="6 7">CBS 175.51</strain>
    </source>
</reference>
<dbReference type="InterPro" id="IPR027417">
    <property type="entry name" value="P-loop_NTPase"/>
</dbReference>
<dbReference type="GO" id="GO:0006310">
    <property type="term" value="P:DNA recombination"/>
    <property type="evidence" value="ECO:0007669"/>
    <property type="project" value="UniProtKB-KW"/>
</dbReference>
<evidence type="ECO:0000259" key="5">
    <source>
        <dbReference type="Pfam" id="PF20209"/>
    </source>
</evidence>
<dbReference type="Proteomes" id="UP000541558">
    <property type="component" value="Unassembled WGS sequence"/>
</dbReference>
<comment type="catalytic activity">
    <reaction evidence="1">
        <text>ATP + H2O = ADP + phosphate + H(+)</text>
        <dbReference type="Rhea" id="RHEA:13065"/>
        <dbReference type="ChEBI" id="CHEBI:15377"/>
        <dbReference type="ChEBI" id="CHEBI:15378"/>
        <dbReference type="ChEBI" id="CHEBI:30616"/>
        <dbReference type="ChEBI" id="CHEBI:43474"/>
        <dbReference type="ChEBI" id="CHEBI:456216"/>
        <dbReference type="EC" id="5.6.2.3"/>
    </reaction>
</comment>
<keyword evidence="1" id="KW-0067">ATP-binding</keyword>
<feature type="domain" description="DUF6570" evidence="5">
    <location>
        <begin position="75"/>
        <end position="215"/>
    </location>
</feature>
<proteinExistence type="inferred from homology"/>
<dbReference type="GO" id="GO:0006281">
    <property type="term" value="P:DNA repair"/>
    <property type="evidence" value="ECO:0007669"/>
    <property type="project" value="UniProtKB-KW"/>
</dbReference>
<keyword evidence="1" id="KW-0233">DNA recombination</keyword>
<dbReference type="InterPro" id="IPR010285">
    <property type="entry name" value="DNA_helicase_pif1-like_DEAD"/>
</dbReference>
<keyword evidence="1" id="KW-0234">DNA repair</keyword>
<dbReference type="InterPro" id="IPR051055">
    <property type="entry name" value="PIF1_helicase"/>
</dbReference>
<evidence type="ECO:0000313" key="7">
    <source>
        <dbReference type="Proteomes" id="UP000541558"/>
    </source>
</evidence>
<dbReference type="SUPFAM" id="SSF52540">
    <property type="entry name" value="P-loop containing nucleoside triphosphate hydrolases"/>
    <property type="match status" value="2"/>
</dbReference>
<keyword evidence="1" id="KW-0227">DNA damage</keyword>
<feature type="domain" description="DNA helicase Pif1-like DEAD-box helicase" evidence="3">
    <location>
        <begin position="1275"/>
        <end position="1493"/>
    </location>
</feature>
<name>A0A8H5BD74_9AGAR</name>
<dbReference type="Pfam" id="PF20209">
    <property type="entry name" value="DUF6570"/>
    <property type="match status" value="1"/>
</dbReference>
<dbReference type="EMBL" id="JAACJK010000170">
    <property type="protein sequence ID" value="KAF5320333.1"/>
    <property type="molecule type" value="Genomic_DNA"/>
</dbReference>
<dbReference type="InterPro" id="IPR025476">
    <property type="entry name" value="Helitron_helicase-like"/>
</dbReference>
<feature type="domain" description="Helitron helicase-like" evidence="4">
    <location>
        <begin position="349"/>
        <end position="568"/>
    </location>
</feature>
<dbReference type="GO" id="GO:0005524">
    <property type="term" value="F:ATP binding"/>
    <property type="evidence" value="ECO:0007669"/>
    <property type="project" value="UniProtKB-KW"/>
</dbReference>
<comment type="similarity">
    <text evidence="1">Belongs to the helicase family.</text>
</comment>